<organism evidence="2 3">
    <name type="scientific">Cytobacillus dafuensis</name>
    <name type="common">Bacillus dafuensis</name>
    <dbReference type="NCBI Taxonomy" id="1742359"/>
    <lineage>
        <taxon>Bacteria</taxon>
        <taxon>Bacillati</taxon>
        <taxon>Bacillota</taxon>
        <taxon>Bacilli</taxon>
        <taxon>Bacillales</taxon>
        <taxon>Bacillaceae</taxon>
        <taxon>Cytobacillus</taxon>
    </lineage>
</organism>
<evidence type="ECO:0000313" key="2">
    <source>
        <dbReference type="EMBL" id="QED49740.1"/>
    </source>
</evidence>
<feature type="chain" id="PRO_5022842470" description="Sporulation protein" evidence="1">
    <location>
        <begin position="24"/>
        <end position="145"/>
    </location>
</feature>
<evidence type="ECO:0008006" key="4">
    <source>
        <dbReference type="Google" id="ProtNLM"/>
    </source>
</evidence>
<dbReference type="STRING" id="1742359.GCA_001439625_03096"/>
<evidence type="ECO:0000313" key="3">
    <source>
        <dbReference type="Proteomes" id="UP000321555"/>
    </source>
</evidence>
<sequence>MKRFGVFILLLAFLAGCTNFNRGVEEFSGTNEDNDGMTNVTNRLDREDTQEWTMDSQNPNFLPLDRKDNVNNQSDINKARQVIEETGAYRAGQVWINGDDMWVTAYKKGMMTESEKVDAASKLRKQLLKALPRYHIEVKIQEDRT</sequence>
<dbReference type="PROSITE" id="PS51257">
    <property type="entry name" value="PROKAR_LIPOPROTEIN"/>
    <property type="match status" value="1"/>
</dbReference>
<accession>A0A5B8Z9T3</accession>
<dbReference type="KEGG" id="bda:FSZ17_22055"/>
<dbReference type="OrthoDB" id="2860517at2"/>
<evidence type="ECO:0000256" key="1">
    <source>
        <dbReference type="SAM" id="SignalP"/>
    </source>
</evidence>
<feature type="signal peptide" evidence="1">
    <location>
        <begin position="1"/>
        <end position="23"/>
    </location>
</feature>
<proteinExistence type="predicted"/>
<dbReference type="EMBL" id="CP042593">
    <property type="protein sequence ID" value="QED49740.1"/>
    <property type="molecule type" value="Genomic_DNA"/>
</dbReference>
<reference evidence="3" key="1">
    <citation type="submission" date="2019-08" db="EMBL/GenBank/DDBJ databases">
        <authorList>
            <person name="Zheng X."/>
        </authorList>
    </citation>
    <scope>NUCLEOTIDE SEQUENCE [LARGE SCALE GENOMIC DNA]</scope>
    <source>
        <strain evidence="3">FJAT-25496</strain>
    </source>
</reference>
<dbReference type="Proteomes" id="UP000321555">
    <property type="component" value="Chromosome"/>
</dbReference>
<dbReference type="RefSeq" id="WP_057772812.1">
    <property type="nucleotide sequence ID" value="NZ_CP042593.1"/>
</dbReference>
<protein>
    <recommendedName>
        <fullName evidence="4">Sporulation protein</fullName>
    </recommendedName>
</protein>
<name>A0A5B8Z9T3_CYTDA</name>
<keyword evidence="3" id="KW-1185">Reference proteome</keyword>
<gene>
    <name evidence="2" type="ORF">FSZ17_22055</name>
</gene>
<keyword evidence="1" id="KW-0732">Signal</keyword>
<dbReference type="AlphaFoldDB" id="A0A5B8Z9T3"/>